<dbReference type="PANTHER" id="PTHR46009">
    <property type="entry name" value="VACUOLAR PROTEIN SORTING-ASSOCIATED PROTEIN VTA1 HOMOLOG"/>
    <property type="match status" value="1"/>
</dbReference>
<name>A0A0D7BAH4_9AGAR</name>
<dbReference type="AlphaFoldDB" id="A0A0D7BAH4"/>
<dbReference type="Pfam" id="PF04652">
    <property type="entry name" value="Vta1"/>
    <property type="match status" value="1"/>
</dbReference>
<accession>A0A0D7BAH4</accession>
<dbReference type="InterPro" id="IPR044538">
    <property type="entry name" value="Vta1-like"/>
</dbReference>
<comment type="subcellular location">
    <subcellularLocation>
        <location evidence="1">Endomembrane system</location>
    </subcellularLocation>
</comment>
<dbReference type="InterPro" id="IPR039431">
    <property type="entry name" value="Vta1/CALS_N"/>
</dbReference>
<dbReference type="GO" id="GO:0005771">
    <property type="term" value="C:multivesicular body"/>
    <property type="evidence" value="ECO:0007669"/>
    <property type="project" value="TreeGrafter"/>
</dbReference>
<keyword evidence="5" id="KW-1185">Reference proteome</keyword>
<protein>
    <recommendedName>
        <fullName evidence="3">Vta1/callose synthase N-terminal domain-containing protein</fullName>
    </recommendedName>
</protein>
<dbReference type="OrthoDB" id="391137at2759"/>
<proteinExistence type="predicted"/>
<dbReference type="InterPro" id="IPR023175">
    <property type="entry name" value="Vta1/CALS_N_sf"/>
</dbReference>
<evidence type="ECO:0000259" key="3">
    <source>
        <dbReference type="Pfam" id="PF04652"/>
    </source>
</evidence>
<evidence type="ECO:0000256" key="2">
    <source>
        <dbReference type="ARBA" id="ARBA00023136"/>
    </source>
</evidence>
<reference evidence="4 5" key="1">
    <citation type="journal article" date="2015" name="Fungal Genet. Biol.">
        <title>Evolution of novel wood decay mechanisms in Agaricales revealed by the genome sequences of Fistulina hepatica and Cylindrobasidium torrendii.</title>
        <authorList>
            <person name="Floudas D."/>
            <person name="Held B.W."/>
            <person name="Riley R."/>
            <person name="Nagy L.G."/>
            <person name="Koehler G."/>
            <person name="Ransdell A.S."/>
            <person name="Younus H."/>
            <person name="Chow J."/>
            <person name="Chiniquy J."/>
            <person name="Lipzen A."/>
            <person name="Tritt A."/>
            <person name="Sun H."/>
            <person name="Haridas S."/>
            <person name="LaButti K."/>
            <person name="Ohm R.A."/>
            <person name="Kues U."/>
            <person name="Blanchette R.A."/>
            <person name="Grigoriev I.V."/>
            <person name="Minto R.E."/>
            <person name="Hibbett D.S."/>
        </authorList>
    </citation>
    <scope>NUCLEOTIDE SEQUENCE [LARGE SCALE GENOMIC DNA]</scope>
    <source>
        <strain evidence="4 5">FP15055 ss-10</strain>
    </source>
</reference>
<evidence type="ECO:0000313" key="4">
    <source>
        <dbReference type="EMBL" id="KIY67210.1"/>
    </source>
</evidence>
<dbReference type="PANTHER" id="PTHR46009:SF1">
    <property type="entry name" value="VACUOLAR PROTEIN SORTING-ASSOCIATED PROTEIN VTA1 HOMOLOG"/>
    <property type="match status" value="1"/>
</dbReference>
<feature type="non-terminal residue" evidence="4">
    <location>
        <position position="172"/>
    </location>
</feature>
<dbReference type="GO" id="GO:0032511">
    <property type="term" value="P:late endosome to vacuole transport via multivesicular body sorting pathway"/>
    <property type="evidence" value="ECO:0007669"/>
    <property type="project" value="InterPro"/>
</dbReference>
<organism evidence="4 5">
    <name type="scientific">Cylindrobasidium torrendii FP15055 ss-10</name>
    <dbReference type="NCBI Taxonomy" id="1314674"/>
    <lineage>
        <taxon>Eukaryota</taxon>
        <taxon>Fungi</taxon>
        <taxon>Dikarya</taxon>
        <taxon>Basidiomycota</taxon>
        <taxon>Agaricomycotina</taxon>
        <taxon>Agaricomycetes</taxon>
        <taxon>Agaricomycetidae</taxon>
        <taxon>Agaricales</taxon>
        <taxon>Marasmiineae</taxon>
        <taxon>Physalacriaceae</taxon>
        <taxon>Cylindrobasidium</taxon>
    </lineage>
</organism>
<dbReference type="Gene3D" id="1.25.40.270">
    <property type="entry name" value="Vacuolar protein sorting-associated protein vta1"/>
    <property type="match status" value="1"/>
</dbReference>
<evidence type="ECO:0000313" key="5">
    <source>
        <dbReference type="Proteomes" id="UP000054007"/>
    </source>
</evidence>
<dbReference type="Proteomes" id="UP000054007">
    <property type="component" value="Unassembled WGS sequence"/>
</dbReference>
<feature type="domain" description="Vta1/callose synthase N-terminal" evidence="3">
    <location>
        <begin position="17"/>
        <end position="160"/>
    </location>
</feature>
<dbReference type="EMBL" id="KN880532">
    <property type="protein sequence ID" value="KIY67210.1"/>
    <property type="molecule type" value="Genomic_DNA"/>
</dbReference>
<keyword evidence="2" id="KW-0472">Membrane</keyword>
<sequence>MASLLGLPPIPPILKPLTSFLQRAEELKSKDPLMAYWCTYYAAQLGITSNSKDASATKFLLQLLETLEAMKREIGPNDAIDMEAASAAYVENFGIRVFVGADNEDRKGAATRATAKKFIAAANFLEVLQTFPDSEAPEKHADKIKYAKWKAADIARAFREGRKPTAGPAGGE</sequence>
<gene>
    <name evidence="4" type="ORF">CYLTODRAFT_353690</name>
</gene>
<evidence type="ECO:0000256" key="1">
    <source>
        <dbReference type="ARBA" id="ARBA00004308"/>
    </source>
</evidence>
<dbReference type="STRING" id="1314674.A0A0D7BAH4"/>